<organism evidence="1">
    <name type="scientific">marine sediment metagenome</name>
    <dbReference type="NCBI Taxonomy" id="412755"/>
    <lineage>
        <taxon>unclassified sequences</taxon>
        <taxon>metagenomes</taxon>
        <taxon>ecological metagenomes</taxon>
    </lineage>
</organism>
<reference evidence="1" key="1">
    <citation type="journal article" date="2015" name="Nature">
        <title>Complex archaea that bridge the gap between prokaryotes and eukaryotes.</title>
        <authorList>
            <person name="Spang A."/>
            <person name="Saw J.H."/>
            <person name="Jorgensen S.L."/>
            <person name="Zaremba-Niedzwiedzka K."/>
            <person name="Martijn J."/>
            <person name="Lind A.E."/>
            <person name="van Eijk R."/>
            <person name="Schleper C."/>
            <person name="Guy L."/>
            <person name="Ettema T.J."/>
        </authorList>
    </citation>
    <scope>NUCLEOTIDE SEQUENCE</scope>
</reference>
<name>A0A0F9STM6_9ZZZZ</name>
<dbReference type="EMBL" id="LAZR01002241">
    <property type="protein sequence ID" value="KKN32588.1"/>
    <property type="molecule type" value="Genomic_DNA"/>
</dbReference>
<accession>A0A0F9STM6</accession>
<protein>
    <submittedName>
        <fullName evidence="1">Uncharacterized protein</fullName>
    </submittedName>
</protein>
<comment type="caution">
    <text evidence="1">The sequence shown here is derived from an EMBL/GenBank/DDBJ whole genome shotgun (WGS) entry which is preliminary data.</text>
</comment>
<gene>
    <name evidence="1" type="ORF">LCGC14_0812110</name>
</gene>
<proteinExistence type="predicted"/>
<evidence type="ECO:0000313" key="1">
    <source>
        <dbReference type="EMBL" id="KKN32588.1"/>
    </source>
</evidence>
<sequence length="84" mass="9499">MDREKLEKAVLDFSRRGYKDGQCSHISESHYMAIQCDACTTDFLGRILADETRELRKALLPFANLTFYTFTARSGENSAFPNGA</sequence>
<dbReference type="AlphaFoldDB" id="A0A0F9STM6"/>